<dbReference type="Proteomes" id="UP001303046">
    <property type="component" value="Unassembled WGS sequence"/>
</dbReference>
<accession>A0ABR1E0F6</accession>
<dbReference type="EMBL" id="JAVFWL010000005">
    <property type="protein sequence ID" value="KAK6756170.1"/>
    <property type="molecule type" value="Genomic_DNA"/>
</dbReference>
<evidence type="ECO:0000313" key="1">
    <source>
        <dbReference type="EMBL" id="KAK6756170.1"/>
    </source>
</evidence>
<protein>
    <submittedName>
        <fullName evidence="1">Uncharacterized protein</fullName>
    </submittedName>
</protein>
<organism evidence="1 2">
    <name type="scientific">Necator americanus</name>
    <name type="common">Human hookworm</name>
    <dbReference type="NCBI Taxonomy" id="51031"/>
    <lineage>
        <taxon>Eukaryota</taxon>
        <taxon>Metazoa</taxon>
        <taxon>Ecdysozoa</taxon>
        <taxon>Nematoda</taxon>
        <taxon>Chromadorea</taxon>
        <taxon>Rhabditida</taxon>
        <taxon>Rhabditina</taxon>
        <taxon>Rhabditomorpha</taxon>
        <taxon>Strongyloidea</taxon>
        <taxon>Ancylostomatidae</taxon>
        <taxon>Bunostominae</taxon>
        <taxon>Necator</taxon>
    </lineage>
</organism>
<reference evidence="1 2" key="1">
    <citation type="submission" date="2023-08" db="EMBL/GenBank/DDBJ databases">
        <title>A Necator americanus chromosomal reference genome.</title>
        <authorList>
            <person name="Ilik V."/>
            <person name="Petrzelkova K.J."/>
            <person name="Pardy F."/>
            <person name="Fuh T."/>
            <person name="Niatou-Singa F.S."/>
            <person name="Gouil Q."/>
            <person name="Baker L."/>
            <person name="Ritchie M.E."/>
            <person name="Jex A.R."/>
            <person name="Gazzola D."/>
            <person name="Li H."/>
            <person name="Toshio Fujiwara R."/>
            <person name="Zhan B."/>
            <person name="Aroian R.V."/>
            <person name="Pafco B."/>
            <person name="Schwarz E.M."/>
        </authorList>
    </citation>
    <scope>NUCLEOTIDE SEQUENCE [LARGE SCALE GENOMIC DNA]</scope>
    <source>
        <strain evidence="1 2">Aroian</strain>
        <tissue evidence="1">Whole animal</tissue>
    </source>
</reference>
<sequence>MVSSREGTTDNYTICSTCVNRQVSSLPPRSREIIDTKWRVRTLKLRLDFLTRNTPQSGIRRARAIWDVAFDSDHRPFGDDDFFSVSRYGSKRGTEEYLFN</sequence>
<evidence type="ECO:0000313" key="2">
    <source>
        <dbReference type="Proteomes" id="UP001303046"/>
    </source>
</evidence>
<name>A0ABR1E0F6_NECAM</name>
<keyword evidence="2" id="KW-1185">Reference proteome</keyword>
<proteinExistence type="predicted"/>
<comment type="caution">
    <text evidence="1">The sequence shown here is derived from an EMBL/GenBank/DDBJ whole genome shotgun (WGS) entry which is preliminary data.</text>
</comment>
<gene>
    <name evidence="1" type="primary">Necator_chrV.g19308</name>
    <name evidence="1" type="ORF">RB195_014516</name>
</gene>